<dbReference type="Pfam" id="PF07719">
    <property type="entry name" value="TPR_2"/>
    <property type="match status" value="1"/>
</dbReference>
<dbReference type="InterPro" id="IPR013105">
    <property type="entry name" value="TPR_2"/>
</dbReference>
<dbReference type="Pfam" id="PF13181">
    <property type="entry name" value="TPR_8"/>
    <property type="match status" value="1"/>
</dbReference>
<proteinExistence type="predicted"/>
<dbReference type="PANTHER" id="PTHR44186">
    <property type="match status" value="1"/>
</dbReference>
<dbReference type="InterPro" id="IPR019734">
    <property type="entry name" value="TPR_rpt"/>
</dbReference>
<keyword evidence="2 3" id="KW-0802">TPR repeat</keyword>
<feature type="repeat" description="TPR" evidence="3">
    <location>
        <begin position="179"/>
        <end position="212"/>
    </location>
</feature>
<evidence type="ECO:0000256" key="1">
    <source>
        <dbReference type="ARBA" id="ARBA00022737"/>
    </source>
</evidence>
<accession>A0A5C8F533</accession>
<dbReference type="EMBL" id="SAXY01000022">
    <property type="protein sequence ID" value="TXJ44524.1"/>
    <property type="molecule type" value="Genomic_DNA"/>
</dbReference>
<dbReference type="OrthoDB" id="9766710at2"/>
<dbReference type="SMART" id="SM00028">
    <property type="entry name" value="TPR"/>
    <property type="match status" value="5"/>
</dbReference>
<dbReference type="PANTHER" id="PTHR44186:SF1">
    <property type="entry name" value="BARDET-BIEDL SYNDROME 4 PROTEIN"/>
    <property type="match status" value="1"/>
</dbReference>
<dbReference type="SUPFAM" id="SSF48452">
    <property type="entry name" value="TPR-like"/>
    <property type="match status" value="1"/>
</dbReference>
<protein>
    <submittedName>
        <fullName evidence="4">Tetratricopeptide repeat protein</fullName>
    </submittedName>
</protein>
<dbReference type="Proteomes" id="UP000323176">
    <property type="component" value="Unassembled WGS sequence"/>
</dbReference>
<sequence length="227" mass="26326">MSIGSGKIELEEGIKLFRNENYKEAIDSLEKIFSENNDVESGYHLALSYAQMQDYDHTLEVFDKILRRLDNPLRIMQAHVIVGYIYAIREMYDLAEFELLDALSYDIENTQIYSVLGYVYYKKKNARKAIEYLRKALALDEESPNARNSLGFILVDSDINIDEGIEEIKKALHKDPSNPAYLDSLGWAYFKKKDIINAKNYLTKAFEMAPSNKDIKEHLLQLDSYKI</sequence>
<evidence type="ECO:0000313" key="5">
    <source>
        <dbReference type="Proteomes" id="UP000323176"/>
    </source>
</evidence>
<dbReference type="InterPro" id="IPR011990">
    <property type="entry name" value="TPR-like_helical_dom_sf"/>
</dbReference>
<evidence type="ECO:0000256" key="3">
    <source>
        <dbReference type="PROSITE-ProRule" id="PRU00339"/>
    </source>
</evidence>
<gene>
    <name evidence="4" type="ORF">EPJ72_03355</name>
</gene>
<name>A0A5C8F533_BRAPL</name>
<dbReference type="AlphaFoldDB" id="A0A5C8F533"/>
<organism evidence="4 5">
    <name type="scientific">Brachyspira pilosicoli</name>
    <name type="common">Serpulina pilosicoli</name>
    <dbReference type="NCBI Taxonomy" id="52584"/>
    <lineage>
        <taxon>Bacteria</taxon>
        <taxon>Pseudomonadati</taxon>
        <taxon>Spirochaetota</taxon>
        <taxon>Spirochaetia</taxon>
        <taxon>Brachyspirales</taxon>
        <taxon>Brachyspiraceae</taxon>
        <taxon>Brachyspira</taxon>
    </lineage>
</organism>
<dbReference type="PROSITE" id="PS50005">
    <property type="entry name" value="TPR"/>
    <property type="match status" value="2"/>
</dbReference>
<feature type="repeat" description="TPR" evidence="3">
    <location>
        <begin position="110"/>
        <end position="143"/>
    </location>
</feature>
<evidence type="ECO:0000313" key="4">
    <source>
        <dbReference type="EMBL" id="TXJ44524.1"/>
    </source>
</evidence>
<reference evidence="4 5" key="1">
    <citation type="journal article" date="1992" name="Lakartidningen">
        <title>[Penicillin V and not amoxicillin is the first choice preparation in acute otitis].</title>
        <authorList>
            <person name="Kamme C."/>
            <person name="Lundgren K."/>
            <person name="Prellner K."/>
        </authorList>
    </citation>
    <scope>NUCLEOTIDE SEQUENCE [LARGE SCALE GENOMIC DNA]</scope>
    <source>
        <strain evidence="4 5">PC5538III-hc</strain>
    </source>
</reference>
<comment type="caution">
    <text evidence="4">The sequence shown here is derived from an EMBL/GenBank/DDBJ whole genome shotgun (WGS) entry which is preliminary data.</text>
</comment>
<dbReference type="Gene3D" id="1.25.40.10">
    <property type="entry name" value="Tetratricopeptide repeat domain"/>
    <property type="match status" value="2"/>
</dbReference>
<keyword evidence="1" id="KW-0677">Repeat</keyword>
<evidence type="ECO:0000256" key="2">
    <source>
        <dbReference type="ARBA" id="ARBA00022803"/>
    </source>
</evidence>